<gene>
    <name evidence="3" type="ORF">FVB32_06955</name>
</gene>
<reference evidence="3 4" key="1">
    <citation type="submission" date="2019-08" db="EMBL/GenBank/DDBJ databases">
        <title>Professor.</title>
        <authorList>
            <person name="Park J.S."/>
        </authorList>
    </citation>
    <scope>NUCLEOTIDE SEQUENCE [LARGE SCALE GENOMIC DNA]</scope>
    <source>
        <strain evidence="3 4">176CP5-101</strain>
    </source>
</reference>
<dbReference type="RefSeq" id="WP_147742523.1">
    <property type="nucleotide sequence ID" value="NZ_VRUR01000001.1"/>
</dbReference>
<evidence type="ECO:0000259" key="2">
    <source>
        <dbReference type="Pfam" id="PF01648"/>
    </source>
</evidence>
<dbReference type="Gene3D" id="3.90.470.20">
    <property type="entry name" value="4'-phosphopantetheinyl transferase domain"/>
    <property type="match status" value="2"/>
</dbReference>
<evidence type="ECO:0000313" key="3">
    <source>
        <dbReference type="EMBL" id="TXN38024.1"/>
    </source>
</evidence>
<accession>A0A5C8V7B9</accession>
<dbReference type="Proteomes" id="UP000321456">
    <property type="component" value="Unassembled WGS sequence"/>
</dbReference>
<feature type="domain" description="4'-phosphopantetheinyl transferase" evidence="2">
    <location>
        <begin position="105"/>
        <end position="206"/>
    </location>
</feature>
<comment type="caution">
    <text evidence="3">The sequence shown here is derived from an EMBL/GenBank/DDBJ whole genome shotgun (WGS) entry which is preliminary data.</text>
</comment>
<dbReference type="InterPro" id="IPR008278">
    <property type="entry name" value="4-PPantetheinyl_Trfase_dom"/>
</dbReference>
<dbReference type="Pfam" id="PF01648">
    <property type="entry name" value="ACPS"/>
    <property type="match status" value="1"/>
</dbReference>
<proteinExistence type="predicted"/>
<evidence type="ECO:0000256" key="1">
    <source>
        <dbReference type="ARBA" id="ARBA00022679"/>
    </source>
</evidence>
<dbReference type="AlphaFoldDB" id="A0A5C8V7B9"/>
<dbReference type="SUPFAM" id="SSF56214">
    <property type="entry name" value="4'-phosphopantetheinyl transferase"/>
    <property type="match status" value="2"/>
</dbReference>
<dbReference type="InterPro" id="IPR037143">
    <property type="entry name" value="4-PPantetheinyl_Trfase_dom_sf"/>
</dbReference>
<sequence length="213" mass="24708">MPIYKTITVSPTTSVYMWKVTEPEHELSRGIELTSHCQNRMDGMKSEAHRRAFLSIRHLMAKAGYEDSDLYYDDWGKPHLKDGNHISITHSHNFTGIIVSETDEVGIDIEMQRDKILRIAHKFTPIQEYRTLANTDAIIRKLTMVWGAKESLYKIYAQQGLSFLRHINVMDFAFDDRRTVAEILYKGKKSQYDVEFLEFEGFTCAYALKLMGS</sequence>
<dbReference type="GO" id="GO:0000287">
    <property type="term" value="F:magnesium ion binding"/>
    <property type="evidence" value="ECO:0007669"/>
    <property type="project" value="InterPro"/>
</dbReference>
<keyword evidence="4" id="KW-1185">Reference proteome</keyword>
<keyword evidence="1 3" id="KW-0808">Transferase</keyword>
<evidence type="ECO:0000313" key="4">
    <source>
        <dbReference type="Proteomes" id="UP000321456"/>
    </source>
</evidence>
<dbReference type="GO" id="GO:0008897">
    <property type="term" value="F:holo-[acyl-carrier-protein] synthase activity"/>
    <property type="evidence" value="ECO:0007669"/>
    <property type="project" value="InterPro"/>
</dbReference>
<organism evidence="3 4">
    <name type="scientific">Flagellimonas hymeniacidonis</name>
    <dbReference type="NCBI Taxonomy" id="2603628"/>
    <lineage>
        <taxon>Bacteria</taxon>
        <taxon>Pseudomonadati</taxon>
        <taxon>Bacteroidota</taxon>
        <taxon>Flavobacteriia</taxon>
        <taxon>Flavobacteriales</taxon>
        <taxon>Flavobacteriaceae</taxon>
        <taxon>Flagellimonas</taxon>
    </lineage>
</organism>
<dbReference type="EMBL" id="VRUR01000001">
    <property type="protein sequence ID" value="TXN38024.1"/>
    <property type="molecule type" value="Genomic_DNA"/>
</dbReference>
<name>A0A5C8V7B9_9FLAO</name>
<protein>
    <submittedName>
        <fullName evidence="3">4'-phosphopantetheinyl transferase superfamily protein</fullName>
    </submittedName>
</protein>